<name>A0ABP6YYR8_9ACTN</name>
<keyword evidence="1" id="KW-1133">Transmembrane helix</keyword>
<feature type="transmembrane region" description="Helical" evidence="1">
    <location>
        <begin position="88"/>
        <end position="109"/>
    </location>
</feature>
<accession>A0ABP6YYR8</accession>
<evidence type="ECO:0000313" key="2">
    <source>
        <dbReference type="EMBL" id="GAA3592887.1"/>
    </source>
</evidence>
<comment type="caution">
    <text evidence="2">The sequence shown here is derived from an EMBL/GenBank/DDBJ whole genome shotgun (WGS) entry which is preliminary data.</text>
</comment>
<proteinExistence type="predicted"/>
<protein>
    <recommendedName>
        <fullName evidence="4">ABC transporter permease</fullName>
    </recommendedName>
</protein>
<reference evidence="3" key="1">
    <citation type="journal article" date="2019" name="Int. J. Syst. Evol. Microbiol.">
        <title>The Global Catalogue of Microorganisms (GCM) 10K type strain sequencing project: providing services to taxonomists for standard genome sequencing and annotation.</title>
        <authorList>
            <consortium name="The Broad Institute Genomics Platform"/>
            <consortium name="The Broad Institute Genome Sequencing Center for Infectious Disease"/>
            <person name="Wu L."/>
            <person name="Ma J."/>
        </authorList>
    </citation>
    <scope>NUCLEOTIDE SEQUENCE [LARGE SCALE GENOMIC DNA]</scope>
    <source>
        <strain evidence="3">JCM 16902</strain>
    </source>
</reference>
<feature type="transmembrane region" description="Helical" evidence="1">
    <location>
        <begin position="20"/>
        <end position="39"/>
    </location>
</feature>
<feature type="transmembrane region" description="Helical" evidence="1">
    <location>
        <begin position="166"/>
        <end position="189"/>
    </location>
</feature>
<organism evidence="2 3">
    <name type="scientific">Kineosporia mesophila</name>
    <dbReference type="NCBI Taxonomy" id="566012"/>
    <lineage>
        <taxon>Bacteria</taxon>
        <taxon>Bacillati</taxon>
        <taxon>Actinomycetota</taxon>
        <taxon>Actinomycetes</taxon>
        <taxon>Kineosporiales</taxon>
        <taxon>Kineosporiaceae</taxon>
        <taxon>Kineosporia</taxon>
    </lineage>
</organism>
<evidence type="ECO:0000256" key="1">
    <source>
        <dbReference type="SAM" id="Phobius"/>
    </source>
</evidence>
<feature type="transmembrane region" description="Helical" evidence="1">
    <location>
        <begin position="139"/>
        <end position="159"/>
    </location>
</feature>
<keyword evidence="1" id="KW-0472">Membrane</keyword>
<feature type="transmembrane region" description="Helical" evidence="1">
    <location>
        <begin position="51"/>
        <end position="68"/>
    </location>
</feature>
<gene>
    <name evidence="2" type="ORF">GCM10022223_04550</name>
</gene>
<dbReference type="EMBL" id="BAAAZO010000001">
    <property type="protein sequence ID" value="GAA3592887.1"/>
    <property type="molecule type" value="Genomic_DNA"/>
</dbReference>
<evidence type="ECO:0008006" key="4">
    <source>
        <dbReference type="Google" id="ProtNLM"/>
    </source>
</evidence>
<evidence type="ECO:0000313" key="3">
    <source>
        <dbReference type="Proteomes" id="UP001501074"/>
    </source>
</evidence>
<keyword evidence="3" id="KW-1185">Reference proteome</keyword>
<dbReference type="RefSeq" id="WP_231488454.1">
    <property type="nucleotide sequence ID" value="NZ_BAAAZO010000001.1"/>
</dbReference>
<dbReference type="Proteomes" id="UP001501074">
    <property type="component" value="Unassembled WGS sequence"/>
</dbReference>
<sequence>MNRVVSAARLHTVGGQSISVPWSVLASALAVNFLIFGTIQAGDGIDEDPTTGGLLALYIATAVVFIQAMNKPLSFALGFGLTRRTYLFGTGLFALAISFGSAVVLYALYGLERASGGWWMSLSFFGALGLGEGNPVVAVLGYAAPMMALAALGALAGGIHARWGLVGVYTSVIVALIAGGAFCVVMFSAHAWTPLGRWIADQPSSALFAGYPWIVTAVAGAGAYAVVRRVAA</sequence>
<keyword evidence="1" id="KW-0812">Transmembrane</keyword>
<feature type="transmembrane region" description="Helical" evidence="1">
    <location>
        <begin position="209"/>
        <end position="227"/>
    </location>
</feature>